<protein>
    <submittedName>
        <fullName evidence="1">Uncharacterized protein</fullName>
    </submittedName>
</protein>
<accession>A0A4Y2RIE3</accession>
<keyword evidence="2" id="KW-1185">Reference proteome</keyword>
<reference evidence="1 2" key="1">
    <citation type="journal article" date="2019" name="Sci. Rep.">
        <title>Orb-weaving spider Araneus ventricosus genome elucidates the spidroin gene catalogue.</title>
        <authorList>
            <person name="Kono N."/>
            <person name="Nakamura H."/>
            <person name="Ohtoshi R."/>
            <person name="Moran D.A.P."/>
            <person name="Shinohara A."/>
            <person name="Yoshida Y."/>
            <person name="Fujiwara M."/>
            <person name="Mori M."/>
            <person name="Tomita M."/>
            <person name="Arakawa K."/>
        </authorList>
    </citation>
    <scope>NUCLEOTIDE SEQUENCE [LARGE SCALE GENOMIC DNA]</scope>
</reference>
<dbReference type="AlphaFoldDB" id="A0A4Y2RIE3"/>
<evidence type="ECO:0000313" key="1">
    <source>
        <dbReference type="EMBL" id="GBN75483.1"/>
    </source>
</evidence>
<sequence length="118" mass="13054">MHPVNDDGLTGMQPRTFLGNPAVLPITSRFLPVDLHGIHYVRDACGCGFNLISRIGEAATNVHDIPGQFKRVRESICRSCEEFILVIVRGGSRAFGAPLPCIYRLLVHMLKDLTIIIN</sequence>
<comment type="caution">
    <text evidence="1">The sequence shown here is derived from an EMBL/GenBank/DDBJ whole genome shotgun (WGS) entry which is preliminary data.</text>
</comment>
<dbReference type="Proteomes" id="UP000499080">
    <property type="component" value="Unassembled WGS sequence"/>
</dbReference>
<evidence type="ECO:0000313" key="2">
    <source>
        <dbReference type="Proteomes" id="UP000499080"/>
    </source>
</evidence>
<organism evidence="1 2">
    <name type="scientific">Araneus ventricosus</name>
    <name type="common">Orbweaver spider</name>
    <name type="synonym">Epeira ventricosa</name>
    <dbReference type="NCBI Taxonomy" id="182803"/>
    <lineage>
        <taxon>Eukaryota</taxon>
        <taxon>Metazoa</taxon>
        <taxon>Ecdysozoa</taxon>
        <taxon>Arthropoda</taxon>
        <taxon>Chelicerata</taxon>
        <taxon>Arachnida</taxon>
        <taxon>Araneae</taxon>
        <taxon>Araneomorphae</taxon>
        <taxon>Entelegynae</taxon>
        <taxon>Araneoidea</taxon>
        <taxon>Araneidae</taxon>
        <taxon>Araneus</taxon>
    </lineage>
</organism>
<gene>
    <name evidence="1" type="ORF">AVEN_254714_1</name>
</gene>
<dbReference type="EMBL" id="BGPR01017217">
    <property type="protein sequence ID" value="GBN75483.1"/>
    <property type="molecule type" value="Genomic_DNA"/>
</dbReference>
<name>A0A4Y2RIE3_ARAVE</name>
<proteinExistence type="predicted"/>